<dbReference type="PROSITE" id="PS00436">
    <property type="entry name" value="PEROXIDASE_2"/>
    <property type="match status" value="1"/>
</dbReference>
<dbReference type="Pfam" id="PF00141">
    <property type="entry name" value="peroxidase"/>
    <property type="match status" value="1"/>
</dbReference>
<reference evidence="9" key="1">
    <citation type="submission" date="2021-01" db="EMBL/GenBank/DDBJ databases">
        <authorList>
            <person name="Corre E."/>
            <person name="Pelletier E."/>
            <person name="Niang G."/>
            <person name="Scheremetjew M."/>
            <person name="Finn R."/>
            <person name="Kale V."/>
            <person name="Holt S."/>
            <person name="Cochrane G."/>
            <person name="Meng A."/>
            <person name="Brown T."/>
            <person name="Cohen L."/>
        </authorList>
    </citation>
    <scope>NUCLEOTIDE SEQUENCE</scope>
    <source>
        <strain evidence="9">Isolate 1302-5</strain>
    </source>
</reference>
<organism evidence="9">
    <name type="scientific">Odontella aurita</name>
    <dbReference type="NCBI Taxonomy" id="265563"/>
    <lineage>
        <taxon>Eukaryota</taxon>
        <taxon>Sar</taxon>
        <taxon>Stramenopiles</taxon>
        <taxon>Ochrophyta</taxon>
        <taxon>Bacillariophyta</taxon>
        <taxon>Mediophyceae</taxon>
        <taxon>Biddulphiophycidae</taxon>
        <taxon>Eupodiscales</taxon>
        <taxon>Odontellaceae</taxon>
        <taxon>Odontella</taxon>
    </lineage>
</organism>
<evidence type="ECO:0000256" key="6">
    <source>
        <dbReference type="RuleBase" id="RU004241"/>
    </source>
</evidence>
<keyword evidence="4" id="KW-0560">Oxidoreductase</keyword>
<feature type="chain" id="PRO_5031546996" description="Plant heme peroxidase family profile domain-containing protein" evidence="7">
    <location>
        <begin position="19"/>
        <end position="382"/>
    </location>
</feature>
<dbReference type="AlphaFoldDB" id="A0A7S4J0Z7"/>
<dbReference type="GO" id="GO:0046872">
    <property type="term" value="F:metal ion binding"/>
    <property type="evidence" value="ECO:0007669"/>
    <property type="project" value="UniProtKB-KW"/>
</dbReference>
<keyword evidence="7" id="KW-0732">Signal</keyword>
<evidence type="ECO:0000256" key="5">
    <source>
        <dbReference type="ARBA" id="ARBA00023004"/>
    </source>
</evidence>
<dbReference type="PROSITE" id="PS50873">
    <property type="entry name" value="PEROXIDASE_4"/>
    <property type="match status" value="1"/>
</dbReference>
<dbReference type="PRINTS" id="PR00459">
    <property type="entry name" value="ASPEROXIDASE"/>
</dbReference>
<feature type="signal peptide" evidence="7">
    <location>
        <begin position="1"/>
        <end position="18"/>
    </location>
</feature>
<dbReference type="GO" id="GO:0000302">
    <property type="term" value="P:response to reactive oxygen species"/>
    <property type="evidence" value="ECO:0007669"/>
    <property type="project" value="TreeGrafter"/>
</dbReference>
<evidence type="ECO:0000259" key="8">
    <source>
        <dbReference type="PROSITE" id="PS50873"/>
    </source>
</evidence>
<dbReference type="EMBL" id="HBKQ01028143">
    <property type="protein sequence ID" value="CAE2246544.1"/>
    <property type="molecule type" value="Transcribed_RNA"/>
</dbReference>
<keyword evidence="1" id="KW-0575">Peroxidase</keyword>
<keyword evidence="3" id="KW-0479">Metal-binding</keyword>
<evidence type="ECO:0000256" key="1">
    <source>
        <dbReference type="ARBA" id="ARBA00022559"/>
    </source>
</evidence>
<dbReference type="GO" id="GO:0004601">
    <property type="term" value="F:peroxidase activity"/>
    <property type="evidence" value="ECO:0007669"/>
    <property type="project" value="UniProtKB-KW"/>
</dbReference>
<dbReference type="InterPro" id="IPR002207">
    <property type="entry name" value="Peroxidase_I"/>
</dbReference>
<comment type="similarity">
    <text evidence="6">Belongs to the peroxidase family.</text>
</comment>
<evidence type="ECO:0000256" key="4">
    <source>
        <dbReference type="ARBA" id="ARBA00023002"/>
    </source>
</evidence>
<keyword evidence="5" id="KW-0408">Iron</keyword>
<dbReference type="PANTHER" id="PTHR31356">
    <property type="entry name" value="THYLAKOID LUMENAL 29 KDA PROTEIN, CHLOROPLASTIC-RELATED"/>
    <property type="match status" value="1"/>
</dbReference>
<dbReference type="SUPFAM" id="SSF48113">
    <property type="entry name" value="Heme-dependent peroxidases"/>
    <property type="match status" value="1"/>
</dbReference>
<evidence type="ECO:0000256" key="3">
    <source>
        <dbReference type="ARBA" id="ARBA00022723"/>
    </source>
</evidence>
<dbReference type="Gene3D" id="1.10.520.10">
    <property type="match status" value="1"/>
</dbReference>
<evidence type="ECO:0000256" key="7">
    <source>
        <dbReference type="SAM" id="SignalP"/>
    </source>
</evidence>
<feature type="domain" description="Plant heme peroxidase family profile" evidence="8">
    <location>
        <begin position="90"/>
        <end position="378"/>
    </location>
</feature>
<dbReference type="Gene3D" id="1.10.420.10">
    <property type="entry name" value="Peroxidase, domain 2"/>
    <property type="match status" value="1"/>
</dbReference>
<dbReference type="PANTHER" id="PTHR31356:SF36">
    <property type="entry name" value="L-ASCORBATE PEROXIDASE 3"/>
    <property type="match status" value="1"/>
</dbReference>
<name>A0A7S4J0Z7_9STRA</name>
<dbReference type="InterPro" id="IPR010255">
    <property type="entry name" value="Haem_peroxidase_sf"/>
</dbReference>
<protein>
    <recommendedName>
        <fullName evidence="8">Plant heme peroxidase family profile domain-containing protein</fullName>
    </recommendedName>
</protein>
<accession>A0A7S4J0Z7</accession>
<proteinExistence type="inferred from homology"/>
<dbReference type="InterPro" id="IPR044831">
    <property type="entry name" value="Ccp1-like"/>
</dbReference>
<dbReference type="InterPro" id="IPR002016">
    <property type="entry name" value="Haem_peroxidase"/>
</dbReference>
<sequence length="382" mass="41928">MKLTSLALLAVFGATTKAFTIHYPSKSVGTALHSFMPGCTAPWKTSSGTTAPPSTLYAPEAASGASAGPVDYDAVREELKLIMDNPSWDDGSLAPVLIRLAWHSSGTYDKETGTGGSNGAGMRFATEAADPENAGLEYARAFLEPIKNKFPGISYSDLWILASYVGLEHTGGPVIPFTPGRTDHQDESYWADMSYGRLPAAEKYLCPHMEGAQLGDALEEDGKVKGWEGLCVHVRNEVFYRMGFNDQEIVALLCGGHVYGRCHPNFSGYAGPWVEYPTQFSNEYATDMIEDEWTFVGHDDTWLDEYGAAELRPAPGNRQFVNKVLGKIDDEPNQMMLPTDMILAWDPSFRTHLEVYAENEAKLKEDFGAAFKKLTELGCCPF</sequence>
<dbReference type="GO" id="GO:0034599">
    <property type="term" value="P:cellular response to oxidative stress"/>
    <property type="evidence" value="ECO:0007669"/>
    <property type="project" value="InterPro"/>
</dbReference>
<gene>
    <name evidence="9" type="ORF">OAUR00152_LOCUS19053</name>
</gene>
<keyword evidence="2" id="KW-0349">Heme</keyword>
<dbReference type="InterPro" id="IPR019794">
    <property type="entry name" value="Peroxidases_AS"/>
</dbReference>
<evidence type="ECO:0000313" key="9">
    <source>
        <dbReference type="EMBL" id="CAE2246544.1"/>
    </source>
</evidence>
<evidence type="ECO:0000256" key="2">
    <source>
        <dbReference type="ARBA" id="ARBA00022617"/>
    </source>
</evidence>
<dbReference type="PRINTS" id="PR00458">
    <property type="entry name" value="PEROXIDASE"/>
</dbReference>
<dbReference type="GO" id="GO:0020037">
    <property type="term" value="F:heme binding"/>
    <property type="evidence" value="ECO:0007669"/>
    <property type="project" value="InterPro"/>
</dbReference>
<dbReference type="GO" id="GO:0042744">
    <property type="term" value="P:hydrogen peroxide catabolic process"/>
    <property type="evidence" value="ECO:0007669"/>
    <property type="project" value="TreeGrafter"/>
</dbReference>